<feature type="domain" description="Glutamine amidotransferase type-2" evidence="9">
    <location>
        <begin position="2"/>
        <end position="211"/>
    </location>
</feature>
<evidence type="ECO:0000256" key="3">
    <source>
        <dbReference type="ARBA" id="ARBA00012737"/>
    </source>
</evidence>
<keyword evidence="5 8" id="KW-0067">ATP-binding</keyword>
<dbReference type="SUPFAM" id="SSF52402">
    <property type="entry name" value="Adenine nucleotide alpha hydrolases-like"/>
    <property type="match status" value="1"/>
</dbReference>
<comment type="caution">
    <text evidence="10">The sequence shown here is derived from an EMBL/GenBank/DDBJ whole genome shotgun (WGS) entry which is preliminary data.</text>
</comment>
<dbReference type="PANTHER" id="PTHR43284:SF1">
    <property type="entry name" value="ASPARAGINE SYNTHETASE"/>
    <property type="match status" value="1"/>
</dbReference>
<evidence type="ECO:0000256" key="2">
    <source>
        <dbReference type="ARBA" id="ARBA00005752"/>
    </source>
</evidence>
<dbReference type="GO" id="GO:0006529">
    <property type="term" value="P:asparagine biosynthetic process"/>
    <property type="evidence" value="ECO:0007669"/>
    <property type="project" value="InterPro"/>
</dbReference>
<dbReference type="GO" id="GO:0004066">
    <property type="term" value="F:asparagine synthase (glutamine-hydrolyzing) activity"/>
    <property type="evidence" value="ECO:0007669"/>
    <property type="project" value="UniProtKB-EC"/>
</dbReference>
<keyword evidence="4 8" id="KW-0547">Nucleotide-binding</keyword>
<dbReference type="InterPro" id="IPR051786">
    <property type="entry name" value="ASN_synthetase/amidase"/>
</dbReference>
<sequence>MSGIAGIFFRDNRPVNGSSIRTMLGTMEHRGPDRQATWTGGSAGLGHLMFYTTAESFHETLPLFHYGLAITADARVDNREDLVSALRIERDSDGEVSDSRIILAAYEKWERRSAARIVGDFAFCVRDELRDVVFCSRDGTGARPFYYHLSESFFAFASEIRALVALEGVPRSLNETMVADYLIGMYDDQQITFYKGIRRLPPGHNITVGRTFHRIERHWSLDPDREVHLRSDTEYADAFRDIFKESVRCRLRSAYPVVSTLSGGLDSSSVTCVSRDLLADSGEGPLQTLSMTYENVPECDERIYINAVIAQGGISPHFHPGDTAGKLPYINCAGRDHDDPFDAPNSQIEALASMGSLTDVRVGLDGVDGDTTVSHGHGYLIELVRNGRFISLFQEAALLSERLRYPLRLLLWRKAIKPQTPERVRHVWRFLTGRGERPWHRAALINRDFANRIGLKERFYGLQGHRLKPLTSSRLAHYYALTWGGVTHQIESLNKQASLHQVELRHPFRDTRLMEFCLALPPEQKLSQGWPRRLLRMAMAGILPDEVRWRTDKADFRPSFAHWALGLERNLLERAVLGSAEAFADYVDLKALNSAYKRFLIRPMDVNLFDIWSVATLGSWLSRSGLRP</sequence>
<comment type="catalytic activity">
    <reaction evidence="7">
        <text>L-aspartate + L-glutamine + ATP + H2O = L-asparagine + L-glutamate + AMP + diphosphate + H(+)</text>
        <dbReference type="Rhea" id="RHEA:12228"/>
        <dbReference type="ChEBI" id="CHEBI:15377"/>
        <dbReference type="ChEBI" id="CHEBI:15378"/>
        <dbReference type="ChEBI" id="CHEBI:29985"/>
        <dbReference type="ChEBI" id="CHEBI:29991"/>
        <dbReference type="ChEBI" id="CHEBI:30616"/>
        <dbReference type="ChEBI" id="CHEBI:33019"/>
        <dbReference type="ChEBI" id="CHEBI:58048"/>
        <dbReference type="ChEBI" id="CHEBI:58359"/>
        <dbReference type="ChEBI" id="CHEBI:456215"/>
        <dbReference type="EC" id="6.3.5.4"/>
    </reaction>
</comment>
<feature type="binding site" evidence="8">
    <location>
        <position position="93"/>
    </location>
    <ligand>
        <name>L-glutamine</name>
        <dbReference type="ChEBI" id="CHEBI:58359"/>
    </ligand>
</feature>
<evidence type="ECO:0000256" key="1">
    <source>
        <dbReference type="ARBA" id="ARBA00005187"/>
    </source>
</evidence>
<dbReference type="Gene3D" id="3.60.20.10">
    <property type="entry name" value="Glutamine Phosphoribosylpyrophosphate, subunit 1, domain 1"/>
    <property type="match status" value="1"/>
</dbReference>
<dbReference type="AlphaFoldDB" id="A0A9D6Z1U6"/>
<dbReference type="InterPro" id="IPR001962">
    <property type="entry name" value="Asn_synthase"/>
</dbReference>
<dbReference type="Proteomes" id="UP000807825">
    <property type="component" value="Unassembled WGS sequence"/>
</dbReference>
<dbReference type="CDD" id="cd00712">
    <property type="entry name" value="AsnB"/>
    <property type="match status" value="1"/>
</dbReference>
<reference evidence="10" key="1">
    <citation type="submission" date="2020-07" db="EMBL/GenBank/DDBJ databases">
        <title>Huge and variable diversity of episymbiotic CPR bacteria and DPANN archaea in groundwater ecosystems.</title>
        <authorList>
            <person name="He C.Y."/>
            <person name="Keren R."/>
            <person name="Whittaker M."/>
            <person name="Farag I.F."/>
            <person name="Doudna J."/>
            <person name="Cate J.H.D."/>
            <person name="Banfield J.F."/>
        </authorList>
    </citation>
    <scope>NUCLEOTIDE SEQUENCE</scope>
    <source>
        <strain evidence="10">NC_groundwater_1664_Pr3_B-0.1um_52_9</strain>
    </source>
</reference>
<dbReference type="InterPro" id="IPR033738">
    <property type="entry name" value="AsnB_N"/>
</dbReference>
<evidence type="ECO:0000256" key="5">
    <source>
        <dbReference type="ARBA" id="ARBA00022840"/>
    </source>
</evidence>
<name>A0A9D6Z1U6_9BACT</name>
<protein>
    <recommendedName>
        <fullName evidence="3">asparagine synthase (glutamine-hydrolyzing)</fullName>
        <ecNumber evidence="3">6.3.5.4</ecNumber>
    </recommendedName>
</protein>
<comment type="similarity">
    <text evidence="2">Belongs to the asparagine synthetase family.</text>
</comment>
<dbReference type="EMBL" id="JACRDE010000020">
    <property type="protein sequence ID" value="MBI5247977.1"/>
    <property type="molecule type" value="Genomic_DNA"/>
</dbReference>
<dbReference type="EC" id="6.3.5.4" evidence="3"/>
<evidence type="ECO:0000313" key="10">
    <source>
        <dbReference type="EMBL" id="MBI5247977.1"/>
    </source>
</evidence>
<accession>A0A9D6Z1U6</accession>
<evidence type="ECO:0000256" key="7">
    <source>
        <dbReference type="ARBA" id="ARBA00048741"/>
    </source>
</evidence>
<dbReference type="SUPFAM" id="SSF56235">
    <property type="entry name" value="N-terminal nucleophile aminohydrolases (Ntn hydrolases)"/>
    <property type="match status" value="1"/>
</dbReference>
<dbReference type="InterPro" id="IPR014729">
    <property type="entry name" value="Rossmann-like_a/b/a_fold"/>
</dbReference>
<keyword evidence="6" id="KW-0315">Glutamine amidotransferase</keyword>
<organism evidence="10 11">
    <name type="scientific">Desulfomonile tiedjei</name>
    <dbReference type="NCBI Taxonomy" id="2358"/>
    <lineage>
        <taxon>Bacteria</taxon>
        <taxon>Pseudomonadati</taxon>
        <taxon>Thermodesulfobacteriota</taxon>
        <taxon>Desulfomonilia</taxon>
        <taxon>Desulfomonilales</taxon>
        <taxon>Desulfomonilaceae</taxon>
        <taxon>Desulfomonile</taxon>
    </lineage>
</organism>
<evidence type="ECO:0000259" key="9">
    <source>
        <dbReference type="PROSITE" id="PS51278"/>
    </source>
</evidence>
<evidence type="ECO:0000256" key="8">
    <source>
        <dbReference type="PIRSR" id="PIRSR001589-2"/>
    </source>
</evidence>
<dbReference type="InterPro" id="IPR029055">
    <property type="entry name" value="Ntn_hydrolases_N"/>
</dbReference>
<dbReference type="PIRSF" id="PIRSF001589">
    <property type="entry name" value="Asn_synthetase_glu-h"/>
    <property type="match status" value="1"/>
</dbReference>
<evidence type="ECO:0000256" key="6">
    <source>
        <dbReference type="ARBA" id="ARBA00022962"/>
    </source>
</evidence>
<comment type="pathway">
    <text evidence="1">Amino-acid biosynthesis; L-asparagine biosynthesis; L-asparagine from L-aspartate (L-Gln route): step 1/1.</text>
</comment>
<dbReference type="Pfam" id="PF00733">
    <property type="entry name" value="Asn_synthase"/>
    <property type="match status" value="1"/>
</dbReference>
<dbReference type="PROSITE" id="PS51278">
    <property type="entry name" value="GATASE_TYPE_2"/>
    <property type="match status" value="1"/>
</dbReference>
<gene>
    <name evidence="10" type="ORF">HY912_00655</name>
</gene>
<evidence type="ECO:0000256" key="4">
    <source>
        <dbReference type="ARBA" id="ARBA00022741"/>
    </source>
</evidence>
<dbReference type="Gene3D" id="3.40.50.620">
    <property type="entry name" value="HUPs"/>
    <property type="match status" value="2"/>
</dbReference>
<dbReference type="InterPro" id="IPR006426">
    <property type="entry name" value="Asn_synth_AEB"/>
</dbReference>
<dbReference type="InterPro" id="IPR017932">
    <property type="entry name" value="GATase_2_dom"/>
</dbReference>
<dbReference type="GO" id="GO:0005524">
    <property type="term" value="F:ATP binding"/>
    <property type="evidence" value="ECO:0007669"/>
    <property type="project" value="UniProtKB-KW"/>
</dbReference>
<dbReference type="Pfam" id="PF13537">
    <property type="entry name" value="GATase_7"/>
    <property type="match status" value="1"/>
</dbReference>
<proteinExistence type="inferred from homology"/>
<evidence type="ECO:0000313" key="11">
    <source>
        <dbReference type="Proteomes" id="UP000807825"/>
    </source>
</evidence>
<dbReference type="PANTHER" id="PTHR43284">
    <property type="entry name" value="ASPARAGINE SYNTHETASE (GLUTAMINE-HYDROLYZING)"/>
    <property type="match status" value="1"/>
</dbReference>